<reference evidence="1 4" key="3">
    <citation type="journal article" date="2023" name="Front. Microbiol.">
        <title>Phylogeography and host specificity of Pasteurellaceae pathogenic to sea-farmed fish in the north-east Atlantic.</title>
        <authorList>
            <person name="Gulla S."/>
            <person name="Colquhoun D.J."/>
            <person name="Olsen A.B."/>
            <person name="Spilsberg B."/>
            <person name="Lagesen K."/>
            <person name="Aakesson C.P."/>
            <person name="Strom S."/>
            <person name="Manji F."/>
            <person name="Birkbeck T.H."/>
            <person name="Nilsen H.K."/>
        </authorList>
    </citation>
    <scope>NUCLEOTIDE SEQUENCE [LARGE SCALE GENOMIC DNA]</scope>
    <source>
        <strain evidence="1 4">VIO11850</strain>
    </source>
</reference>
<dbReference type="GeneID" id="83544896"/>
<sequence length="68" mass="7983">MLKVSNEKDISKLIKKLIKYSNVQIKKGKKHHFITQGRKKIPIPSSPSDRNSVKQLKRDIQKYFFIGE</sequence>
<keyword evidence="4" id="KW-1185">Reference proteome</keyword>
<dbReference type="EMBL" id="JASAVS010000024">
    <property type="protein sequence ID" value="MDP8086136.1"/>
    <property type="molecule type" value="Genomic_DNA"/>
</dbReference>
<gene>
    <name evidence="1" type="ORF">QJT92_09430</name>
    <name evidence="2" type="ORF">SAMN05444853_1228</name>
</gene>
<organism evidence="2 3">
    <name type="scientific">Phocoenobacter skyensis</name>
    <dbReference type="NCBI Taxonomy" id="97481"/>
    <lineage>
        <taxon>Bacteria</taxon>
        <taxon>Pseudomonadati</taxon>
        <taxon>Pseudomonadota</taxon>
        <taxon>Gammaproteobacteria</taxon>
        <taxon>Pasteurellales</taxon>
        <taxon>Pasteurellaceae</taxon>
        <taxon>Phocoenobacter</taxon>
    </lineage>
</organism>
<evidence type="ECO:0008006" key="5">
    <source>
        <dbReference type="Google" id="ProtNLM"/>
    </source>
</evidence>
<proteinExistence type="predicted"/>
<dbReference type="Proteomes" id="UP001224812">
    <property type="component" value="Unassembled WGS sequence"/>
</dbReference>
<evidence type="ECO:0000313" key="2">
    <source>
        <dbReference type="EMBL" id="SEM52468.1"/>
    </source>
</evidence>
<dbReference type="OrthoDB" id="9256153at2"/>
<evidence type="ECO:0000313" key="4">
    <source>
        <dbReference type="Proteomes" id="UP001224812"/>
    </source>
</evidence>
<dbReference type="RefSeq" id="WP_090922792.1">
    <property type="nucleotide sequence ID" value="NZ_CP016180.1"/>
</dbReference>
<reference evidence="3" key="1">
    <citation type="submission" date="2016-10" db="EMBL/GenBank/DDBJ databases">
        <authorList>
            <person name="Varghese N."/>
            <person name="Submissions S."/>
        </authorList>
    </citation>
    <scope>NUCLEOTIDE SEQUENCE [LARGE SCALE GENOMIC DNA]</scope>
    <source>
        <strain evidence="3">DSM 24204</strain>
    </source>
</reference>
<dbReference type="Proteomes" id="UP000198883">
    <property type="component" value="Unassembled WGS sequence"/>
</dbReference>
<reference evidence="2" key="2">
    <citation type="submission" date="2016-10" db="EMBL/GenBank/DDBJ databases">
        <authorList>
            <person name="de Groot N.N."/>
        </authorList>
    </citation>
    <scope>NUCLEOTIDE SEQUENCE [LARGE SCALE GENOMIC DNA]</scope>
    <source>
        <strain evidence="2">DSM 24204</strain>
    </source>
</reference>
<evidence type="ECO:0000313" key="1">
    <source>
        <dbReference type="EMBL" id="MDP8086136.1"/>
    </source>
</evidence>
<accession>A0A1H7Z4I9</accession>
<evidence type="ECO:0000313" key="3">
    <source>
        <dbReference type="Proteomes" id="UP000198883"/>
    </source>
</evidence>
<dbReference type="EMBL" id="FOBN01000022">
    <property type="protein sequence ID" value="SEM52468.1"/>
    <property type="molecule type" value="Genomic_DNA"/>
</dbReference>
<name>A0A1H7Z4I9_9PAST</name>
<protein>
    <recommendedName>
        <fullName evidence="5">HicA toxin of toxin-antitoxin</fullName>
    </recommendedName>
</protein>
<dbReference type="AlphaFoldDB" id="A0A1H7Z4I9"/>